<dbReference type="EMBL" id="RCSS01000046">
    <property type="protein sequence ID" value="RVD93328.1"/>
    <property type="molecule type" value="Genomic_DNA"/>
</dbReference>
<accession>A0A437AQD4</accession>
<keyword evidence="2" id="KW-1185">Reference proteome</keyword>
<dbReference type="VEuPathDB" id="MicrosporidiaDB:TUBRATIS_001470"/>
<name>A0A437AQD4_9MICR</name>
<proteinExistence type="predicted"/>
<comment type="caution">
    <text evidence="1">The sequence shown here is derived from an EMBL/GenBank/DDBJ whole genome shotgun (WGS) entry which is preliminary data.</text>
</comment>
<organism evidence="1 2">
    <name type="scientific">Tubulinosema ratisbonensis</name>
    <dbReference type="NCBI Taxonomy" id="291195"/>
    <lineage>
        <taxon>Eukaryota</taxon>
        <taxon>Fungi</taxon>
        <taxon>Fungi incertae sedis</taxon>
        <taxon>Microsporidia</taxon>
        <taxon>Tubulinosematoidea</taxon>
        <taxon>Tubulinosematidae</taxon>
        <taxon>Tubulinosema</taxon>
    </lineage>
</organism>
<evidence type="ECO:0000313" key="2">
    <source>
        <dbReference type="Proteomes" id="UP000282876"/>
    </source>
</evidence>
<dbReference type="AlphaFoldDB" id="A0A437AQD4"/>
<protein>
    <recommendedName>
        <fullName evidence="3">RNA polymerase III subunit C3</fullName>
    </recommendedName>
</protein>
<dbReference type="OrthoDB" id="2190062at2759"/>
<evidence type="ECO:0008006" key="3">
    <source>
        <dbReference type="Google" id="ProtNLM"/>
    </source>
</evidence>
<sequence>MSEEIKKFTNLFSAYGTYPQKILKILYLNTERSFTQLLIASQLTKLDLTLTLSLLLQTRHIKFRTRNNKVTYFLSDCKIIYFPFFCDYIYKNLKGAYNLFVKILVNGIVNSKRIKSLEELDLLVLNKFVKLIDSSQVKLMYKEEENKIEIKKQKEEIKNYCFVDYEEIKRKILYDYCTLLIIKRYNLVAGKVFRLVISNKSVNLGEIIKNINHSHKLNENEVDICLEYLESDKIIFRNKFDTFSIQSHWLEIFKEICKNNYLTNNFDFNTQRIFNILLKKEICDINTSKTVLLSNANLRKSLLNLQLIGFISIVGDINANTFYNKSNLKWKSNKEFSDLFYKNWLFKEIIFKKENYEQKIIEFLIFSF</sequence>
<dbReference type="STRING" id="291195.A0A437AQD4"/>
<evidence type="ECO:0000313" key="1">
    <source>
        <dbReference type="EMBL" id="RVD93328.1"/>
    </source>
</evidence>
<gene>
    <name evidence="1" type="ORF">TUBRATIS_001470</name>
</gene>
<dbReference type="Proteomes" id="UP000282876">
    <property type="component" value="Unassembled WGS sequence"/>
</dbReference>
<reference evidence="1 2" key="1">
    <citation type="submission" date="2018-10" db="EMBL/GenBank/DDBJ databases">
        <title>Draft genome sequence of the microsporidian Tubulinosema ratisbonensis.</title>
        <authorList>
            <person name="Polonais V."/>
            <person name="Peyretaillade E."/>
            <person name="Niehus S."/>
            <person name="Wawrzyniak I."/>
            <person name="Franchet A."/>
            <person name="Gaspin C."/>
            <person name="Reichstadt M."/>
            <person name="Belser C."/>
            <person name="Labadie K."/>
            <person name="Delbac F."/>
            <person name="Ferrandon D."/>
        </authorList>
    </citation>
    <scope>NUCLEOTIDE SEQUENCE [LARGE SCALE GENOMIC DNA]</scope>
    <source>
        <strain evidence="1 2">Franzen</strain>
    </source>
</reference>